<dbReference type="Gene3D" id="3.40.980.10">
    <property type="entry name" value="MoaB/Mog-like domain"/>
    <property type="match status" value="1"/>
</dbReference>
<dbReference type="Proteomes" id="UP000001411">
    <property type="component" value="Chromosome"/>
</dbReference>
<dbReference type="EMBL" id="AE015929">
    <property type="protein sequence ID" value="AAO04559.1"/>
    <property type="molecule type" value="Genomic_DNA"/>
</dbReference>
<dbReference type="InterPro" id="IPR041424">
    <property type="entry name" value="CinA_KH"/>
</dbReference>
<organism evidence="2 3">
    <name type="scientific">Staphylococcus epidermidis (strain ATCC 12228 / FDA PCI 1200)</name>
    <dbReference type="NCBI Taxonomy" id="176280"/>
    <lineage>
        <taxon>Bacteria</taxon>
        <taxon>Bacillati</taxon>
        <taxon>Bacillota</taxon>
        <taxon>Bacilli</taxon>
        <taxon>Bacillales</taxon>
        <taxon>Staphylococcaceae</taxon>
        <taxon>Staphylococcus</taxon>
    </lineage>
</organism>
<proteinExistence type="predicted"/>
<dbReference type="SUPFAM" id="SSF53218">
    <property type="entry name" value="Molybdenum cofactor biosynthesis proteins"/>
    <property type="match status" value="1"/>
</dbReference>
<protein>
    <submittedName>
        <fullName evidence="2">Competence-damage inducible protein cinA</fullName>
    </submittedName>
</protein>
<dbReference type="AlphaFoldDB" id="A0A0H2VIB0"/>
<evidence type="ECO:0000313" key="2">
    <source>
        <dbReference type="EMBL" id="AAO04559.1"/>
    </source>
</evidence>
<dbReference type="HOGENOM" id="CLU_030805_9_3_9"/>
<sequence length="262" mass="29694">MIEDAIVLPNKHGMAPGMLVELGKQKIILLPGPPKEMQPMAKNELLPYLMDKDEVIFSELLRFAGIGESKLETLLIDLIDEQTNPTIAPLAGTHEVYVRLTANAESKERCQLLINPIRDEILNRIGTYYFGSDEVSIEESVINSAKQNFAIYDGVTNGALFTRLKNADNKNLVKGMLPHSNQFIDVTSEFNTVLFNAAQYVRDLYQTDLGIVLLNKDNIVYLGIYDGNNFDIETFKMSQSRNLLRSRSQNYAMIRLLNWFNK</sequence>
<evidence type="ECO:0000313" key="3">
    <source>
        <dbReference type="Proteomes" id="UP000001411"/>
    </source>
</evidence>
<dbReference type="Pfam" id="PF18146">
    <property type="entry name" value="CinA_KH"/>
    <property type="match status" value="1"/>
</dbReference>
<dbReference type="eggNOG" id="COG1058">
    <property type="taxonomic scope" value="Bacteria"/>
</dbReference>
<feature type="domain" description="CinA KH" evidence="1">
    <location>
        <begin position="59"/>
        <end position="131"/>
    </location>
</feature>
<dbReference type="InterPro" id="IPR036425">
    <property type="entry name" value="MoaB/Mog-like_dom_sf"/>
</dbReference>
<gene>
    <name evidence="2" type="ordered locus">SE_0962</name>
</gene>
<dbReference type="PATRIC" id="fig|176280.10.peg.936"/>
<dbReference type="Gene3D" id="3.30.70.2860">
    <property type="match status" value="1"/>
</dbReference>
<accession>A0A0H2VIB0</accession>
<dbReference type="PANTHER" id="PTHR13939:SF0">
    <property type="entry name" value="NMN AMIDOHYDROLASE-LIKE PROTEIN YFAY"/>
    <property type="match status" value="1"/>
</dbReference>
<dbReference type="InterPro" id="IPR050101">
    <property type="entry name" value="CinA"/>
</dbReference>
<reference evidence="2 3" key="1">
    <citation type="journal article" date="2003" name="Mol. Microbiol.">
        <title>Genome-based analysis of virulence genes in a non-biofilm-forming Staphylococcus epidermidis strain (ATCC 12228).</title>
        <authorList>
            <person name="Zhang Y.Q."/>
            <person name="Ren S.X."/>
            <person name="Li H.L."/>
            <person name="Wang Y.X."/>
            <person name="Fu G."/>
            <person name="Yang J."/>
            <person name="Qin Z.Q."/>
            <person name="Miao Y.G."/>
            <person name="Wang W.Y."/>
            <person name="Chen R.S."/>
            <person name="Shen Y."/>
            <person name="Chen Z."/>
            <person name="Yuan Z.H."/>
            <person name="Zhao G.P."/>
            <person name="Qu D."/>
            <person name="Danchin A."/>
            <person name="Wen Y.M."/>
        </authorList>
    </citation>
    <scope>NUCLEOTIDE SEQUENCE [LARGE SCALE GENOMIC DNA]</scope>
    <source>
        <strain evidence="3">ATCC 12228 / FDA PCI 1200</strain>
    </source>
</reference>
<dbReference type="OrthoDB" id="9801454at2"/>
<name>A0A0H2VIB0_STAES</name>
<dbReference type="PANTHER" id="PTHR13939">
    <property type="entry name" value="NICOTINAMIDE-NUCLEOTIDE AMIDOHYDROLASE PNCC"/>
    <property type="match status" value="1"/>
</dbReference>
<dbReference type="KEGG" id="sep:SE_0962"/>
<evidence type="ECO:0000259" key="1">
    <source>
        <dbReference type="Pfam" id="PF18146"/>
    </source>
</evidence>